<accession>A0A4R3JMN9</accession>
<evidence type="ECO:0000313" key="9">
    <source>
        <dbReference type="EMBL" id="GBU04852.1"/>
    </source>
</evidence>
<evidence type="ECO:0000259" key="8">
    <source>
        <dbReference type="PROSITE" id="PS51352"/>
    </source>
</evidence>
<dbReference type="InterPro" id="IPR036249">
    <property type="entry name" value="Thioredoxin-like_sf"/>
</dbReference>
<comment type="similarity">
    <text evidence="1 6">Belongs to the thioredoxin family.</text>
</comment>
<dbReference type="EMBL" id="BHEO01000005">
    <property type="protein sequence ID" value="GBU04852.1"/>
    <property type="molecule type" value="Genomic_DNA"/>
</dbReference>
<dbReference type="GeneID" id="97505876"/>
<dbReference type="GO" id="GO:0005737">
    <property type="term" value="C:cytoplasm"/>
    <property type="evidence" value="ECO:0007669"/>
    <property type="project" value="TreeGrafter"/>
</dbReference>
<evidence type="ECO:0000313" key="10">
    <source>
        <dbReference type="EMBL" id="TCS67688.1"/>
    </source>
</evidence>
<comment type="caution">
    <text evidence="10">The sequence shown here is derived from an EMBL/GenBank/DDBJ whole genome shotgun (WGS) entry which is preliminary data.</text>
</comment>
<keyword evidence="12" id="KW-1185">Reference proteome</keyword>
<feature type="disulfide bond" description="Redox-active" evidence="7">
    <location>
        <begin position="30"/>
        <end position="33"/>
    </location>
</feature>
<evidence type="ECO:0000313" key="11">
    <source>
        <dbReference type="Proteomes" id="UP000294613"/>
    </source>
</evidence>
<dbReference type="CDD" id="cd02947">
    <property type="entry name" value="TRX_family"/>
    <property type="match status" value="1"/>
</dbReference>
<dbReference type="RefSeq" id="WP_242990113.1">
    <property type="nucleotide sequence ID" value="NZ_AP031411.1"/>
</dbReference>
<evidence type="ECO:0000256" key="6">
    <source>
        <dbReference type="PIRNR" id="PIRNR000077"/>
    </source>
</evidence>
<dbReference type="AlphaFoldDB" id="A0A4R3JMN9"/>
<reference evidence="9 12" key="1">
    <citation type="journal article" date="2018" name="Int. J. Syst. Evol. Microbiol.">
        <title>Draft Genome Sequence of Faecalimonas umbilicata JCM 30896T, an Acetate-Producing Bacterium Isolated from Human Feces.</title>
        <authorList>
            <person name="Sakamoto M."/>
            <person name="Ikeyama N."/>
            <person name="Yuki M."/>
            <person name="Ohkuma M."/>
        </authorList>
    </citation>
    <scope>NUCLEOTIDE SEQUENCE [LARGE SCALE GENOMIC DNA]</scope>
    <source>
        <strain evidence="9 12">EGH7</strain>
    </source>
</reference>
<dbReference type="InterPro" id="IPR013766">
    <property type="entry name" value="Thioredoxin_domain"/>
</dbReference>
<keyword evidence="2" id="KW-0813">Transport</keyword>
<dbReference type="GO" id="GO:0015035">
    <property type="term" value="F:protein-disulfide reductase activity"/>
    <property type="evidence" value="ECO:0007669"/>
    <property type="project" value="InterPro"/>
</dbReference>
<dbReference type="EMBL" id="SLZV01000015">
    <property type="protein sequence ID" value="TCS67688.1"/>
    <property type="molecule type" value="Genomic_DNA"/>
</dbReference>
<dbReference type="SUPFAM" id="SSF52833">
    <property type="entry name" value="Thioredoxin-like"/>
    <property type="match status" value="1"/>
</dbReference>
<evidence type="ECO:0000256" key="2">
    <source>
        <dbReference type="ARBA" id="ARBA00022448"/>
    </source>
</evidence>
<keyword evidence="4 7" id="KW-1015">Disulfide bond</keyword>
<feature type="domain" description="Thioredoxin" evidence="8">
    <location>
        <begin position="1"/>
        <end position="106"/>
    </location>
</feature>
<dbReference type="PANTHER" id="PTHR45663">
    <property type="entry name" value="GEO12009P1"/>
    <property type="match status" value="1"/>
</dbReference>
<evidence type="ECO:0000256" key="3">
    <source>
        <dbReference type="ARBA" id="ARBA00022982"/>
    </source>
</evidence>
<keyword evidence="3" id="KW-0249">Electron transport</keyword>
<evidence type="ECO:0000313" key="12">
    <source>
        <dbReference type="Proteomes" id="UP000702954"/>
    </source>
</evidence>
<dbReference type="PIRSF" id="PIRSF000077">
    <property type="entry name" value="Thioredoxin"/>
    <property type="match status" value="1"/>
</dbReference>
<dbReference type="Gene3D" id="3.40.30.10">
    <property type="entry name" value="Glutaredoxin"/>
    <property type="match status" value="1"/>
</dbReference>
<evidence type="ECO:0000256" key="5">
    <source>
        <dbReference type="ARBA" id="ARBA00023284"/>
    </source>
</evidence>
<name>A0A4R3JMN9_9FIRM</name>
<dbReference type="PANTHER" id="PTHR45663:SF11">
    <property type="entry name" value="GEO12009P1"/>
    <property type="match status" value="1"/>
</dbReference>
<dbReference type="PROSITE" id="PS51352">
    <property type="entry name" value="THIOREDOXIN_2"/>
    <property type="match status" value="1"/>
</dbReference>
<dbReference type="InterPro" id="IPR005746">
    <property type="entry name" value="Thioredoxin"/>
</dbReference>
<organism evidence="10 11">
    <name type="scientific">Faecalimonas umbilicata</name>
    <dbReference type="NCBI Taxonomy" id="1912855"/>
    <lineage>
        <taxon>Bacteria</taxon>
        <taxon>Bacillati</taxon>
        <taxon>Bacillota</taxon>
        <taxon>Clostridia</taxon>
        <taxon>Lachnospirales</taxon>
        <taxon>Lachnospiraceae</taxon>
        <taxon>Faecalimonas</taxon>
    </lineage>
</organism>
<sequence length="110" mass="12740">MAAALENNFFHSYIFKEKQPVLVVFFATWCPKCNMMLPLVDEIENDFAKDLKVVRIDTEKYEKLTKECGIEIVPTFLLFSHGEALGMMSGILSRQVLKKRILEMLSYTRS</sequence>
<dbReference type="Proteomes" id="UP000702954">
    <property type="component" value="Unassembled WGS sequence"/>
</dbReference>
<reference evidence="10 11" key="2">
    <citation type="submission" date="2019-03" db="EMBL/GenBank/DDBJ databases">
        <title>Genomic Encyclopedia of Type Strains, Phase IV (KMG-IV): sequencing the most valuable type-strain genomes for metagenomic binning, comparative biology and taxonomic classification.</title>
        <authorList>
            <person name="Goeker M."/>
        </authorList>
    </citation>
    <scope>NUCLEOTIDE SEQUENCE [LARGE SCALE GENOMIC DNA]</scope>
    <source>
        <strain evidence="10 11">DSM 103426</strain>
    </source>
</reference>
<gene>
    <name evidence="10" type="ORF">EDD74_1159</name>
    <name evidence="9" type="ORF">FAEUMB_13930</name>
</gene>
<dbReference type="Pfam" id="PF00085">
    <property type="entry name" value="Thioredoxin"/>
    <property type="match status" value="1"/>
</dbReference>
<evidence type="ECO:0000256" key="4">
    <source>
        <dbReference type="ARBA" id="ARBA00023157"/>
    </source>
</evidence>
<evidence type="ECO:0000256" key="1">
    <source>
        <dbReference type="ARBA" id="ARBA00008987"/>
    </source>
</evidence>
<evidence type="ECO:0000256" key="7">
    <source>
        <dbReference type="PIRSR" id="PIRSR000077-4"/>
    </source>
</evidence>
<protein>
    <recommendedName>
        <fullName evidence="6">Thioredoxin</fullName>
    </recommendedName>
</protein>
<dbReference type="Proteomes" id="UP000294613">
    <property type="component" value="Unassembled WGS sequence"/>
</dbReference>
<proteinExistence type="inferred from homology"/>
<keyword evidence="5 7" id="KW-0676">Redox-active center</keyword>